<protein>
    <submittedName>
        <fullName evidence="7">B3 DNA binding domain</fullName>
    </submittedName>
</protein>
<comment type="subcellular location">
    <subcellularLocation>
        <location evidence="1">Nucleus</location>
    </subcellularLocation>
</comment>
<dbReference type="Gene3D" id="2.40.330.10">
    <property type="entry name" value="DNA-binding pseudobarrel domain"/>
    <property type="match status" value="2"/>
</dbReference>
<proteinExistence type="predicted"/>
<dbReference type="PROSITE" id="PS50863">
    <property type="entry name" value="B3"/>
    <property type="match status" value="2"/>
</dbReference>
<dbReference type="InterPro" id="IPR015300">
    <property type="entry name" value="DNA-bd_pseudobarrel_sf"/>
</dbReference>
<evidence type="ECO:0000313" key="8">
    <source>
        <dbReference type="Proteomes" id="UP001370490"/>
    </source>
</evidence>
<keyword evidence="4" id="KW-0804">Transcription</keyword>
<evidence type="ECO:0000256" key="3">
    <source>
        <dbReference type="ARBA" id="ARBA00023125"/>
    </source>
</evidence>
<evidence type="ECO:0000256" key="5">
    <source>
        <dbReference type="ARBA" id="ARBA00023242"/>
    </source>
</evidence>
<keyword evidence="2" id="KW-0805">Transcription regulation</keyword>
<organism evidence="7 8">
    <name type="scientific">Dillenia turbinata</name>
    <dbReference type="NCBI Taxonomy" id="194707"/>
    <lineage>
        <taxon>Eukaryota</taxon>
        <taxon>Viridiplantae</taxon>
        <taxon>Streptophyta</taxon>
        <taxon>Embryophyta</taxon>
        <taxon>Tracheophyta</taxon>
        <taxon>Spermatophyta</taxon>
        <taxon>Magnoliopsida</taxon>
        <taxon>eudicotyledons</taxon>
        <taxon>Gunneridae</taxon>
        <taxon>Pentapetalae</taxon>
        <taxon>Dilleniales</taxon>
        <taxon>Dilleniaceae</taxon>
        <taxon>Dillenia</taxon>
    </lineage>
</organism>
<dbReference type="CDD" id="cd10017">
    <property type="entry name" value="B3_DNA"/>
    <property type="match status" value="2"/>
</dbReference>
<gene>
    <name evidence="7" type="ORF">RJ641_013719</name>
</gene>
<dbReference type="PANTHER" id="PTHR31920">
    <property type="entry name" value="B3 DOMAIN-CONTAINING"/>
    <property type="match status" value="1"/>
</dbReference>
<sequence>MVGPNHEEMLVSDTSSFLLSLVAMNVIFCHSQRIPEHFVKKFGKKLSAHTLLTTPNGRIWRVGLKNDENGLWFSHGWNLFTKYYSIGFTFFLLFKYEGNSSFTVRIFDVTASEICYPLELRLHSASEESQHPTKIAAASQSTHPQFQNQAYKEIKLDEQKPTTKHNDKVEILDGMSRPAKFQNKMKAIDMAKMFKTKNPTFIYLDGHPEFINLKVSEERKWIVWCLYKDDFVWKLGKGWVTFALDNKLEEGDASVFELVQADLELKVNIFRAVDHWGQQPNPILINT</sequence>
<keyword evidence="3" id="KW-0238">DNA-binding</keyword>
<dbReference type="PANTHER" id="PTHR31920:SF37">
    <property type="entry name" value="B3 DOMAIN-CONTAINING TRANSCRIPTION FACTOR VRN1"/>
    <property type="match status" value="1"/>
</dbReference>
<evidence type="ECO:0000256" key="4">
    <source>
        <dbReference type="ARBA" id="ARBA00023163"/>
    </source>
</evidence>
<dbReference type="SMART" id="SM01019">
    <property type="entry name" value="B3"/>
    <property type="match status" value="2"/>
</dbReference>
<dbReference type="EMBL" id="JBAMMX010000002">
    <property type="protein sequence ID" value="KAK6946175.1"/>
    <property type="molecule type" value="Genomic_DNA"/>
</dbReference>
<dbReference type="SUPFAM" id="SSF101936">
    <property type="entry name" value="DNA-binding pseudobarrel domain"/>
    <property type="match status" value="2"/>
</dbReference>
<dbReference type="AlphaFoldDB" id="A0AAN8W4Z7"/>
<name>A0AAN8W4Z7_9MAGN</name>
<feature type="domain" description="TF-B3" evidence="6">
    <location>
        <begin position="211"/>
        <end position="273"/>
    </location>
</feature>
<keyword evidence="8" id="KW-1185">Reference proteome</keyword>
<dbReference type="GO" id="GO:0005634">
    <property type="term" value="C:nucleus"/>
    <property type="evidence" value="ECO:0007669"/>
    <property type="project" value="UniProtKB-SubCell"/>
</dbReference>
<dbReference type="Proteomes" id="UP001370490">
    <property type="component" value="Unassembled WGS sequence"/>
</dbReference>
<feature type="domain" description="TF-B3" evidence="6">
    <location>
        <begin position="17"/>
        <end position="110"/>
    </location>
</feature>
<dbReference type="Pfam" id="PF02362">
    <property type="entry name" value="B3"/>
    <property type="match status" value="2"/>
</dbReference>
<keyword evidence="5" id="KW-0539">Nucleus</keyword>
<evidence type="ECO:0000313" key="7">
    <source>
        <dbReference type="EMBL" id="KAK6946175.1"/>
    </source>
</evidence>
<evidence type="ECO:0000259" key="6">
    <source>
        <dbReference type="PROSITE" id="PS50863"/>
    </source>
</evidence>
<dbReference type="InterPro" id="IPR003340">
    <property type="entry name" value="B3_DNA-bd"/>
</dbReference>
<evidence type="ECO:0000256" key="1">
    <source>
        <dbReference type="ARBA" id="ARBA00004123"/>
    </source>
</evidence>
<reference evidence="7 8" key="1">
    <citation type="submission" date="2023-12" db="EMBL/GenBank/DDBJ databases">
        <title>A high-quality genome assembly for Dillenia turbinata (Dilleniales).</title>
        <authorList>
            <person name="Chanderbali A."/>
        </authorList>
    </citation>
    <scope>NUCLEOTIDE SEQUENCE [LARGE SCALE GENOMIC DNA]</scope>
    <source>
        <strain evidence="7">LSX21</strain>
        <tissue evidence="7">Leaf</tissue>
    </source>
</reference>
<evidence type="ECO:0000256" key="2">
    <source>
        <dbReference type="ARBA" id="ARBA00023015"/>
    </source>
</evidence>
<comment type="caution">
    <text evidence="7">The sequence shown here is derived from an EMBL/GenBank/DDBJ whole genome shotgun (WGS) entry which is preliminary data.</text>
</comment>
<dbReference type="InterPro" id="IPR050655">
    <property type="entry name" value="Plant_B3_domain"/>
</dbReference>
<dbReference type="GO" id="GO:0003677">
    <property type="term" value="F:DNA binding"/>
    <property type="evidence" value="ECO:0007669"/>
    <property type="project" value="UniProtKB-KW"/>
</dbReference>
<accession>A0AAN8W4Z7</accession>